<evidence type="ECO:0000256" key="11">
    <source>
        <dbReference type="ARBA" id="ARBA00022852"/>
    </source>
</evidence>
<evidence type="ECO:0000256" key="10">
    <source>
        <dbReference type="ARBA" id="ARBA00022692"/>
    </source>
</evidence>
<dbReference type="InterPro" id="IPR001862">
    <property type="entry name" value="MAC_perforin"/>
</dbReference>
<keyword evidence="15" id="KW-0472">Membrane</keyword>
<evidence type="ECO:0000256" key="12">
    <source>
        <dbReference type="ARBA" id="ARBA00022859"/>
    </source>
</evidence>
<dbReference type="SMART" id="SM00209">
    <property type="entry name" value="TSP1"/>
    <property type="match status" value="1"/>
</dbReference>
<dbReference type="InterPro" id="IPR036055">
    <property type="entry name" value="LDL_receptor-like_sf"/>
</dbReference>
<evidence type="ECO:0000256" key="14">
    <source>
        <dbReference type="ARBA" id="ARBA00023058"/>
    </source>
</evidence>
<keyword evidence="8" id="KW-1052">Target cell membrane</keyword>
<dbReference type="GO" id="GO:0006958">
    <property type="term" value="P:complement activation, classical pathway"/>
    <property type="evidence" value="ECO:0007669"/>
    <property type="project" value="UniProtKB-KW"/>
</dbReference>
<dbReference type="GO" id="GO:0031640">
    <property type="term" value="P:killing of cells of another organism"/>
    <property type="evidence" value="ECO:0007669"/>
    <property type="project" value="UniProtKB-KW"/>
</dbReference>
<accession>A0A8C5GM58</accession>
<evidence type="ECO:0000256" key="22">
    <source>
        <dbReference type="PROSITE-ProRule" id="PRU00124"/>
    </source>
</evidence>
<dbReference type="InterPro" id="IPR020864">
    <property type="entry name" value="MACPF"/>
</dbReference>
<feature type="disulfide bond" evidence="22">
    <location>
        <begin position="97"/>
        <end position="115"/>
    </location>
</feature>
<feature type="disulfide bond" evidence="22">
    <location>
        <begin position="90"/>
        <end position="102"/>
    </location>
</feature>
<dbReference type="GO" id="GO:0005576">
    <property type="term" value="C:extracellular region"/>
    <property type="evidence" value="ECO:0007669"/>
    <property type="project" value="UniProtKB-SubCell"/>
</dbReference>
<dbReference type="SMART" id="SM00457">
    <property type="entry name" value="MACPF"/>
    <property type="match status" value="1"/>
</dbReference>
<evidence type="ECO:0000256" key="15">
    <source>
        <dbReference type="ARBA" id="ARBA00023136"/>
    </source>
</evidence>
<keyword evidence="5" id="KW-1134">Transmembrane beta strand</keyword>
<keyword evidence="16 22" id="KW-1015">Disulfide bond</keyword>
<keyword evidence="10" id="KW-0812">Transmembrane</keyword>
<dbReference type="Proteomes" id="UP000694680">
    <property type="component" value="Chromosome 12"/>
</dbReference>
<keyword evidence="23" id="KW-0732">Signal</keyword>
<dbReference type="Gene3D" id="4.10.400.10">
    <property type="entry name" value="Low-density Lipoprotein Receptor"/>
    <property type="match status" value="1"/>
</dbReference>
<dbReference type="PANTHER" id="PTHR45742:SF3">
    <property type="entry name" value="COMPLEMENT COMPONENT C9"/>
    <property type="match status" value="1"/>
</dbReference>
<keyword evidence="14" id="KW-0473">Membrane attack complex</keyword>
<keyword evidence="18" id="KW-0325">Glycoprotein</keyword>
<dbReference type="GO" id="GO:0006957">
    <property type="term" value="P:complement activation, alternative pathway"/>
    <property type="evidence" value="ECO:0007669"/>
    <property type="project" value="UniProtKB-KW"/>
</dbReference>
<reference evidence="25" key="2">
    <citation type="submission" date="2025-08" db="UniProtKB">
        <authorList>
            <consortium name="Ensembl"/>
        </authorList>
    </citation>
    <scope>IDENTIFICATION</scope>
</reference>
<dbReference type="SUPFAM" id="SSF82895">
    <property type="entry name" value="TSP-1 type 1 repeat"/>
    <property type="match status" value="1"/>
</dbReference>
<comment type="subunit">
    <text evidence="21">Homooligomer; about 20 C9 chains oligomerize to give rise to a huge beta-barrel that forms a 100 Angstrom diameter pore in target membranes. Component of the membrane attack complex (MAC), composed of complement C5b, C6, C7, C8A, C8B, C8G and multiple copies of the pore-forming subunit C9.</text>
</comment>
<evidence type="ECO:0000256" key="13">
    <source>
        <dbReference type="ARBA" id="ARBA00022875"/>
    </source>
</evidence>
<dbReference type="PRINTS" id="PR00764">
    <property type="entry name" value="COMPLEMENTC9"/>
</dbReference>
<dbReference type="InterPro" id="IPR023415">
    <property type="entry name" value="LDLR_class-A_CS"/>
</dbReference>
<keyword evidence="7" id="KW-0245">EGF-like domain</keyword>
<evidence type="ECO:0000313" key="25">
    <source>
        <dbReference type="Ensembl" id="ENSGWIP00000032144.1"/>
    </source>
</evidence>
<evidence type="ECO:0000256" key="17">
    <source>
        <dbReference type="ARBA" id="ARBA00023162"/>
    </source>
</evidence>
<dbReference type="PROSITE" id="PS00279">
    <property type="entry name" value="MACPF_1"/>
    <property type="match status" value="1"/>
</dbReference>
<dbReference type="Gene3D" id="2.20.100.10">
    <property type="entry name" value="Thrombospondin type-1 (TSP1) repeat"/>
    <property type="match status" value="1"/>
</dbReference>
<dbReference type="InterPro" id="IPR002172">
    <property type="entry name" value="LDrepeatLR_classA_rpt"/>
</dbReference>
<reference evidence="25" key="1">
    <citation type="submission" date="2020-06" db="EMBL/GenBank/DDBJ databases">
        <authorList>
            <consortium name="Wellcome Sanger Institute Data Sharing"/>
        </authorList>
    </citation>
    <scope>NUCLEOTIDE SEQUENCE [LARGE SCALE GENOMIC DNA]</scope>
</reference>
<dbReference type="SUPFAM" id="SSF57424">
    <property type="entry name" value="LDL receptor-like module"/>
    <property type="match status" value="1"/>
</dbReference>
<dbReference type="InterPro" id="IPR020863">
    <property type="entry name" value="MACPF_CS"/>
</dbReference>
<keyword evidence="19" id="KW-1053">Target membrane</keyword>
<dbReference type="PANTHER" id="PTHR45742">
    <property type="entry name" value="COMPLEMENT COMPONENT C6"/>
    <property type="match status" value="1"/>
</dbReference>
<proteinExistence type="inferred from homology"/>
<dbReference type="InterPro" id="IPR000884">
    <property type="entry name" value="TSP1_rpt"/>
</dbReference>
<feature type="domain" description="MACPF" evidence="24">
    <location>
        <begin position="126"/>
        <end position="486"/>
    </location>
</feature>
<evidence type="ECO:0000256" key="2">
    <source>
        <dbReference type="ARBA" id="ARBA00004613"/>
    </source>
</evidence>
<dbReference type="PROSITE" id="PS50092">
    <property type="entry name" value="TSP1"/>
    <property type="match status" value="1"/>
</dbReference>
<dbReference type="PROSITE" id="PS01209">
    <property type="entry name" value="LDLRA_1"/>
    <property type="match status" value="1"/>
</dbReference>
<evidence type="ECO:0000259" key="24">
    <source>
        <dbReference type="PROSITE" id="PS51412"/>
    </source>
</evidence>
<dbReference type="GO" id="GO:0005579">
    <property type="term" value="C:membrane attack complex"/>
    <property type="evidence" value="ECO:0007669"/>
    <property type="project" value="UniProtKB-KW"/>
</dbReference>
<comment type="function">
    <text evidence="20">Pore-forming component of the membrane attack complex (MAC), a multiprotein complex activated by the complement cascade, which inserts into a target cell membrane and forms a pore, leading to target cell membrane rupture and cell lysis. The MAC is initiated by proteolytic cleavage of C5 into complement C5b in response to the classical, alternative, lectin and GZMK complement pathways. The complement pathways consist in a cascade of proteins that leads to phagocytosis and breakdown of pathogens and signaling that strengthens the adaptive immune system. Constitutes the pore-forming subunit of the MAC complex: during MAC assembly, C9 associates with the C5b8 intermediate complex, and polymerizes to complete the pore.</text>
</comment>
<evidence type="ECO:0000256" key="18">
    <source>
        <dbReference type="ARBA" id="ARBA00023180"/>
    </source>
</evidence>
<keyword evidence="17" id="KW-0179">Complement alternate pathway</keyword>
<keyword evidence="26" id="KW-1185">Reference proteome</keyword>
<evidence type="ECO:0000256" key="4">
    <source>
        <dbReference type="ARBA" id="ARBA00018261"/>
    </source>
</evidence>
<evidence type="ECO:0000256" key="20">
    <source>
        <dbReference type="ARBA" id="ARBA00093294"/>
    </source>
</evidence>
<evidence type="ECO:0000256" key="16">
    <source>
        <dbReference type="ARBA" id="ARBA00023157"/>
    </source>
</evidence>
<organism evidence="25 26">
    <name type="scientific">Gouania willdenowi</name>
    <name type="common">Blunt-snouted clingfish</name>
    <name type="synonym">Lepadogaster willdenowi</name>
    <dbReference type="NCBI Taxonomy" id="441366"/>
    <lineage>
        <taxon>Eukaryota</taxon>
        <taxon>Metazoa</taxon>
        <taxon>Chordata</taxon>
        <taxon>Craniata</taxon>
        <taxon>Vertebrata</taxon>
        <taxon>Euteleostomi</taxon>
        <taxon>Actinopterygii</taxon>
        <taxon>Neopterygii</taxon>
        <taxon>Teleostei</taxon>
        <taxon>Neoteleostei</taxon>
        <taxon>Acanthomorphata</taxon>
        <taxon>Ovalentaria</taxon>
        <taxon>Blenniimorphae</taxon>
        <taxon>Blenniiformes</taxon>
        <taxon>Gobiesocoidei</taxon>
        <taxon>Gobiesocidae</taxon>
        <taxon>Gobiesocinae</taxon>
        <taxon>Gouania</taxon>
    </lineage>
</organism>
<reference evidence="25" key="3">
    <citation type="submission" date="2025-09" db="UniProtKB">
        <authorList>
            <consortium name="Ensembl"/>
        </authorList>
    </citation>
    <scope>IDENTIFICATION</scope>
</reference>
<sequence>LKFFTMRIVLALHLVLCAIGQEIPNPPPVNCQWSRWSEWTLCDPCSKSRRRSRGIEAFGQFGGQTCEGSLGQKEFCVATSECVAPAPTNCSETEFQCESGFCIKKRLMCNGDLDCEDGSDEDCDPVRRPCGSSVIDTNEQSRTAGYGTTVLGGEPRINPFNNDYFNGKCDRIRNPLTRRTDRLPWNVAVFHYETKVEETVSSEIYEHTHSLLKEMLHEMSSTVGGGISFKFSPSEQPMSGMSVTGGVGGEYEKKTMIKDMVETTYTQVINKRYMRVKGKVEMSTYRMRSQNLQVAEEFLQHIKSLPLQYEKGIYFAFLEDYGTHYTKNGKSGGEYELVYVLNENIIKELNLSEKSIADCFKLNFNAGVTGMEGLTVSGNLNNKNCDTVKTKLQDGKALVDKVMISIRGGGQESAAAIKTKLNTKGIMDTITYQAWAQSIADVPALLVTEREPIYALVPLEMADANTRISNLKQAIDEYVAEYNLCKCRPCQNGGTLALIDGKCFCLCSNLFEGLVCQNFKGDKAKYEAVAVGNAAGYAAATRSGSLEVCAEETPGVKNTAKTTQPLEDIAIVKSPSSFFIFIFYCVLKRYHYI</sequence>
<gene>
    <name evidence="25" type="primary">c9</name>
</gene>
<evidence type="ECO:0000313" key="26">
    <source>
        <dbReference type="Proteomes" id="UP000694680"/>
    </source>
</evidence>
<evidence type="ECO:0000256" key="8">
    <source>
        <dbReference type="ARBA" id="ARBA00022537"/>
    </source>
</evidence>
<evidence type="ECO:0000256" key="6">
    <source>
        <dbReference type="ARBA" id="ARBA00022525"/>
    </source>
</evidence>
<dbReference type="Pfam" id="PF00057">
    <property type="entry name" value="Ldl_recept_a"/>
    <property type="match status" value="1"/>
</dbReference>
<comment type="similarity">
    <text evidence="3">Belongs to the complement C6/C7/C8/C9 family.</text>
</comment>
<evidence type="ECO:0000256" key="19">
    <source>
        <dbReference type="ARBA" id="ARBA00023298"/>
    </source>
</evidence>
<feature type="signal peptide" evidence="23">
    <location>
        <begin position="1"/>
        <end position="20"/>
    </location>
</feature>
<comment type="caution">
    <text evidence="22">Lacks conserved residue(s) required for the propagation of feature annotation.</text>
</comment>
<dbReference type="SMART" id="SM00192">
    <property type="entry name" value="LDLa"/>
    <property type="match status" value="1"/>
</dbReference>
<dbReference type="InterPro" id="IPR036383">
    <property type="entry name" value="TSP1_rpt_sf"/>
</dbReference>
<comment type="subcellular location">
    <subcellularLocation>
        <location evidence="2">Secreted</location>
    </subcellularLocation>
    <subcellularLocation>
        <location evidence="1">Target cell membrane</location>
        <topology evidence="1">Multi-pass membrane protein</topology>
    </subcellularLocation>
</comment>
<keyword evidence="9" id="KW-0399">Innate immunity</keyword>
<dbReference type="CDD" id="cd00112">
    <property type="entry name" value="LDLa"/>
    <property type="match status" value="1"/>
</dbReference>
<evidence type="ECO:0000256" key="23">
    <source>
        <dbReference type="SAM" id="SignalP"/>
    </source>
</evidence>
<dbReference type="Pfam" id="PF01823">
    <property type="entry name" value="MACPF"/>
    <property type="match status" value="1"/>
</dbReference>
<dbReference type="Ensembl" id="ENSGWIT00000034998.1">
    <property type="protein sequence ID" value="ENSGWIP00000032144.1"/>
    <property type="gene ID" value="ENSGWIG00000016417.1"/>
</dbReference>
<keyword evidence="12" id="KW-0391">Immunity</keyword>
<evidence type="ECO:0000256" key="1">
    <source>
        <dbReference type="ARBA" id="ARBA00004276"/>
    </source>
</evidence>
<dbReference type="PROSITE" id="PS50068">
    <property type="entry name" value="LDLRA_2"/>
    <property type="match status" value="1"/>
</dbReference>
<protein>
    <recommendedName>
        <fullName evidence="4">Complement component C9</fullName>
    </recommendedName>
</protein>
<dbReference type="PROSITE" id="PS51412">
    <property type="entry name" value="MACPF_2"/>
    <property type="match status" value="1"/>
</dbReference>
<evidence type="ECO:0000256" key="21">
    <source>
        <dbReference type="ARBA" id="ARBA00093512"/>
    </source>
</evidence>
<feature type="chain" id="PRO_5034414277" description="Complement component C9" evidence="23">
    <location>
        <begin position="21"/>
        <end position="593"/>
    </location>
</feature>
<keyword evidence="11" id="KW-0204">Cytolysis</keyword>
<name>A0A8C5GM58_GOUWI</name>
<evidence type="ECO:0000256" key="9">
    <source>
        <dbReference type="ARBA" id="ARBA00022588"/>
    </source>
</evidence>
<dbReference type="AlphaFoldDB" id="A0A8C5GM58"/>
<dbReference type="GO" id="GO:0044218">
    <property type="term" value="C:other organism cell membrane"/>
    <property type="evidence" value="ECO:0007669"/>
    <property type="project" value="UniProtKB-KW"/>
</dbReference>
<evidence type="ECO:0000256" key="3">
    <source>
        <dbReference type="ARBA" id="ARBA00009214"/>
    </source>
</evidence>
<keyword evidence="6" id="KW-0964">Secreted</keyword>
<keyword evidence="13" id="KW-0180">Complement pathway</keyword>
<evidence type="ECO:0000256" key="7">
    <source>
        <dbReference type="ARBA" id="ARBA00022536"/>
    </source>
</evidence>
<evidence type="ECO:0000256" key="5">
    <source>
        <dbReference type="ARBA" id="ARBA00022452"/>
    </source>
</evidence>